<reference evidence="1 2" key="1">
    <citation type="submission" date="2018-05" db="EMBL/GenBank/DDBJ databases">
        <title>Genomic Encyclopedia of Type Strains, Phase IV (KMG-IV): sequencing the most valuable type-strain genomes for metagenomic binning, comparative biology and taxonomic classification.</title>
        <authorList>
            <person name="Goeker M."/>
        </authorList>
    </citation>
    <scope>NUCLEOTIDE SEQUENCE [LARGE SCALE GENOMIC DNA]</scope>
    <source>
        <strain evidence="1 2">DSM 44704</strain>
    </source>
</reference>
<dbReference type="AlphaFoldDB" id="A0A318K1E3"/>
<gene>
    <name evidence="1" type="ORF">DFR70_10853</name>
</gene>
<dbReference type="Proteomes" id="UP000247569">
    <property type="component" value="Unassembled WGS sequence"/>
</dbReference>
<dbReference type="InterPro" id="IPR032710">
    <property type="entry name" value="NTF2-like_dom_sf"/>
</dbReference>
<dbReference type="Gene3D" id="3.10.450.50">
    <property type="match status" value="1"/>
</dbReference>
<evidence type="ECO:0000313" key="2">
    <source>
        <dbReference type="Proteomes" id="UP000247569"/>
    </source>
</evidence>
<dbReference type="OrthoDB" id="8722217at2"/>
<keyword evidence="2" id="KW-1185">Reference proteome</keyword>
<evidence type="ECO:0000313" key="1">
    <source>
        <dbReference type="EMBL" id="PXX61495.1"/>
    </source>
</evidence>
<dbReference type="SUPFAM" id="SSF54427">
    <property type="entry name" value="NTF2-like"/>
    <property type="match status" value="1"/>
</dbReference>
<dbReference type="RefSeq" id="WP_040740902.1">
    <property type="nucleotide sequence ID" value="NZ_QJKF01000008.1"/>
</dbReference>
<comment type="caution">
    <text evidence="1">The sequence shown here is derived from an EMBL/GenBank/DDBJ whole genome shotgun (WGS) entry which is preliminary data.</text>
</comment>
<accession>A0A318K1E3</accession>
<protein>
    <recommendedName>
        <fullName evidence="3">SnoaL-like protein</fullName>
    </recommendedName>
</protein>
<name>A0A318K1E3_9NOCA</name>
<evidence type="ECO:0008006" key="3">
    <source>
        <dbReference type="Google" id="ProtNLM"/>
    </source>
</evidence>
<dbReference type="EMBL" id="QJKF01000008">
    <property type="protein sequence ID" value="PXX61495.1"/>
    <property type="molecule type" value="Genomic_DNA"/>
</dbReference>
<proteinExistence type="predicted"/>
<organism evidence="1 2">
    <name type="scientific">Nocardia tenerifensis</name>
    <dbReference type="NCBI Taxonomy" id="228006"/>
    <lineage>
        <taxon>Bacteria</taxon>
        <taxon>Bacillati</taxon>
        <taxon>Actinomycetota</taxon>
        <taxon>Actinomycetes</taxon>
        <taxon>Mycobacteriales</taxon>
        <taxon>Nocardiaceae</taxon>
        <taxon>Nocardia</taxon>
    </lineage>
</organism>
<sequence length="148" mass="16621">MSKQLNDNELARFAEQYAAQWNEADAQARRKQIRELWAPTGAQTLVDPPIEMRAEAERLQFPMPPLEVRGHDALDRRVTRAYEMFIESGEYEFAVEEPAFRLPAGLIGVSWTMVAKADGTVAGGGFEVIGLDDEGRILSDHQYIVGVR</sequence>